<evidence type="ECO:0000256" key="5">
    <source>
        <dbReference type="ARBA" id="ARBA00023049"/>
    </source>
</evidence>
<protein>
    <recommendedName>
        <fullName evidence="7">Metalloendopeptidase</fullName>
        <ecNumber evidence="7">3.4.24.-</ecNumber>
    </recommendedName>
</protein>
<evidence type="ECO:0000256" key="2">
    <source>
        <dbReference type="ARBA" id="ARBA00022723"/>
    </source>
</evidence>
<proteinExistence type="predicted"/>
<feature type="binding site" evidence="6">
    <location>
        <position position="229"/>
    </location>
    <ligand>
        <name>Zn(2+)</name>
        <dbReference type="ChEBI" id="CHEBI:29105"/>
        <note>catalytic</note>
    </ligand>
</feature>
<organism evidence="9 10">
    <name type="scientific">Daphnia galeata</name>
    <dbReference type="NCBI Taxonomy" id="27404"/>
    <lineage>
        <taxon>Eukaryota</taxon>
        <taxon>Metazoa</taxon>
        <taxon>Ecdysozoa</taxon>
        <taxon>Arthropoda</taxon>
        <taxon>Crustacea</taxon>
        <taxon>Branchiopoda</taxon>
        <taxon>Diplostraca</taxon>
        <taxon>Cladocera</taxon>
        <taxon>Anomopoda</taxon>
        <taxon>Daphniidae</taxon>
        <taxon>Daphnia</taxon>
    </lineage>
</organism>
<reference evidence="9" key="1">
    <citation type="submission" date="2021-11" db="EMBL/GenBank/DDBJ databases">
        <authorList>
            <person name="Schell T."/>
        </authorList>
    </citation>
    <scope>NUCLEOTIDE SEQUENCE</scope>
    <source>
        <strain evidence="9">M5</strain>
    </source>
</reference>
<evidence type="ECO:0000313" key="9">
    <source>
        <dbReference type="EMBL" id="CAH0098423.1"/>
    </source>
</evidence>
<keyword evidence="3 6" id="KW-0378">Hydrolase</keyword>
<dbReference type="GO" id="GO:0004222">
    <property type="term" value="F:metalloendopeptidase activity"/>
    <property type="evidence" value="ECO:0007669"/>
    <property type="project" value="UniProtKB-UniRule"/>
</dbReference>
<dbReference type="OrthoDB" id="291007at2759"/>
<evidence type="ECO:0000259" key="8">
    <source>
        <dbReference type="PROSITE" id="PS51864"/>
    </source>
</evidence>
<dbReference type="PANTHER" id="PTHR10127">
    <property type="entry name" value="DISCOIDIN, CUB, EGF, LAMININ , AND ZINC METALLOPROTEASE DOMAIN CONTAINING"/>
    <property type="match status" value="1"/>
</dbReference>
<dbReference type="CDD" id="cd04280">
    <property type="entry name" value="ZnMc_astacin_like"/>
    <property type="match status" value="1"/>
</dbReference>
<evidence type="ECO:0000256" key="4">
    <source>
        <dbReference type="ARBA" id="ARBA00022833"/>
    </source>
</evidence>
<feature type="binding site" evidence="6">
    <location>
        <position position="233"/>
    </location>
    <ligand>
        <name>Zn(2+)</name>
        <dbReference type="ChEBI" id="CHEBI:29105"/>
        <note>catalytic</note>
    </ligand>
</feature>
<evidence type="ECO:0000256" key="6">
    <source>
        <dbReference type="PROSITE-ProRule" id="PRU01211"/>
    </source>
</evidence>
<name>A0A8J2R9V7_9CRUS</name>
<dbReference type="PRINTS" id="PR00480">
    <property type="entry name" value="ASTACIN"/>
</dbReference>
<dbReference type="InterPro" id="IPR001506">
    <property type="entry name" value="Peptidase_M12A"/>
</dbReference>
<dbReference type="EC" id="3.4.24.-" evidence="7"/>
<feature type="active site" evidence="6">
    <location>
        <position position="230"/>
    </location>
</feature>
<dbReference type="InterPro" id="IPR024079">
    <property type="entry name" value="MetalloPept_cat_dom_sf"/>
</dbReference>
<dbReference type="EMBL" id="CAKKLH010000002">
    <property type="protein sequence ID" value="CAH0098423.1"/>
    <property type="molecule type" value="Genomic_DNA"/>
</dbReference>
<keyword evidence="1 6" id="KW-0645">Protease</keyword>
<comment type="caution">
    <text evidence="6">Lacks conserved residue(s) required for the propagation of feature annotation.</text>
</comment>
<evidence type="ECO:0000256" key="3">
    <source>
        <dbReference type="ARBA" id="ARBA00022801"/>
    </source>
</evidence>
<dbReference type="PANTHER" id="PTHR10127:SF780">
    <property type="entry name" value="METALLOENDOPEPTIDASE"/>
    <property type="match status" value="1"/>
</dbReference>
<evidence type="ECO:0000256" key="7">
    <source>
        <dbReference type="RuleBase" id="RU361183"/>
    </source>
</evidence>
<dbReference type="GO" id="GO:0008270">
    <property type="term" value="F:zinc ion binding"/>
    <property type="evidence" value="ECO:0007669"/>
    <property type="project" value="UniProtKB-UniRule"/>
</dbReference>
<evidence type="ECO:0000256" key="1">
    <source>
        <dbReference type="ARBA" id="ARBA00022670"/>
    </source>
</evidence>
<keyword evidence="2 6" id="KW-0479">Metal-binding</keyword>
<feature type="binding site" evidence="6">
    <location>
        <position position="239"/>
    </location>
    <ligand>
        <name>Zn(2+)</name>
        <dbReference type="ChEBI" id="CHEBI:29105"/>
        <note>catalytic</note>
    </ligand>
</feature>
<dbReference type="InterPro" id="IPR034035">
    <property type="entry name" value="Astacin-like_dom"/>
</dbReference>
<dbReference type="AlphaFoldDB" id="A0A8J2R9V7"/>
<dbReference type="PROSITE" id="PS51864">
    <property type="entry name" value="ASTACIN"/>
    <property type="match status" value="1"/>
</dbReference>
<dbReference type="GO" id="GO:0006508">
    <property type="term" value="P:proteolysis"/>
    <property type="evidence" value="ECO:0007669"/>
    <property type="project" value="UniProtKB-KW"/>
</dbReference>
<comment type="caution">
    <text evidence="9">The sequence shown here is derived from an EMBL/GenBank/DDBJ whole genome shotgun (WGS) entry which is preliminary data.</text>
</comment>
<keyword evidence="6" id="KW-1015">Disulfide bond</keyword>
<dbReference type="SUPFAM" id="SSF55486">
    <property type="entry name" value="Metalloproteases ('zincins'), catalytic domain"/>
    <property type="match status" value="1"/>
</dbReference>
<comment type="cofactor">
    <cofactor evidence="6 7">
        <name>Zn(2+)</name>
        <dbReference type="ChEBI" id="CHEBI:29105"/>
    </cofactor>
    <text evidence="6 7">Binds 1 zinc ion per subunit.</text>
</comment>
<dbReference type="Gene3D" id="3.40.390.10">
    <property type="entry name" value="Collagenase (Catalytic Domain)"/>
    <property type="match status" value="1"/>
</dbReference>
<sequence length="301" mass="33923">MGHSSESIEPCCCWSARGEEKKQLKQTGCECEEIVSQTERDNVSFFVGYNVAAQFTRMSIQLVTMVLAFVFCGRWAIPGITGTPIGELEMDRDFGSPITEEELNCIPTFSKAAPGTHSNEGNDIVILPNKNAFVNQKWPNPNEIPYVIDSTFDDKARCAIGYAMNQYHQNTCIRFVPRTDQKDYIQINRLDTENFSCFSTGLGYYEGEGAHEISLSPGCYAYQAGTIIHELMHRVGFHHEHTRPDRDTYISILWDKITDDWKGQYQIAEGSTLLLGYDYGSVMHYPLGTEMATKIDTVGCQ</sequence>
<dbReference type="Pfam" id="PF01400">
    <property type="entry name" value="Astacin"/>
    <property type="match status" value="1"/>
</dbReference>
<dbReference type="InterPro" id="IPR006026">
    <property type="entry name" value="Peptidase_Metallo"/>
</dbReference>
<dbReference type="Proteomes" id="UP000789390">
    <property type="component" value="Unassembled WGS sequence"/>
</dbReference>
<evidence type="ECO:0000313" key="10">
    <source>
        <dbReference type="Proteomes" id="UP000789390"/>
    </source>
</evidence>
<keyword evidence="4 6" id="KW-0862">Zinc</keyword>
<feature type="disulfide bond" evidence="6">
    <location>
        <begin position="197"/>
        <end position="219"/>
    </location>
</feature>
<keyword evidence="10" id="KW-1185">Reference proteome</keyword>
<gene>
    <name evidence="9" type="ORF">DGAL_LOCUS501</name>
</gene>
<feature type="domain" description="Peptidase M12A" evidence="8">
    <location>
        <begin position="131"/>
        <end position="301"/>
    </location>
</feature>
<accession>A0A8J2R9V7</accession>
<keyword evidence="5 6" id="KW-0482">Metalloprotease</keyword>
<dbReference type="SMART" id="SM00235">
    <property type="entry name" value="ZnMc"/>
    <property type="match status" value="1"/>
</dbReference>